<accession>A0A9X2VZC3</accession>
<gene>
    <name evidence="2" type="ORF">NZH93_48650</name>
</gene>
<comment type="caution">
    <text evidence="2">The sequence shown here is derived from an EMBL/GenBank/DDBJ whole genome shotgun (WGS) entry which is preliminary data.</text>
</comment>
<dbReference type="RefSeq" id="WP_259630194.1">
    <property type="nucleotide sequence ID" value="NZ_JANYMP010000053.1"/>
</dbReference>
<keyword evidence="1" id="KW-0472">Membrane</keyword>
<evidence type="ECO:0000313" key="2">
    <source>
        <dbReference type="EMBL" id="MCS7484749.1"/>
    </source>
</evidence>
<feature type="transmembrane region" description="Helical" evidence="1">
    <location>
        <begin position="24"/>
        <end position="43"/>
    </location>
</feature>
<dbReference type="Proteomes" id="UP001141259">
    <property type="component" value="Unassembled WGS sequence"/>
</dbReference>
<dbReference type="EMBL" id="JANYMP010000053">
    <property type="protein sequence ID" value="MCS7484749.1"/>
    <property type="molecule type" value="Genomic_DNA"/>
</dbReference>
<proteinExistence type="predicted"/>
<evidence type="ECO:0000313" key="3">
    <source>
        <dbReference type="Proteomes" id="UP001141259"/>
    </source>
</evidence>
<organism evidence="2 3">
    <name type="scientific">Umezawaea endophytica</name>
    <dbReference type="NCBI Taxonomy" id="1654476"/>
    <lineage>
        <taxon>Bacteria</taxon>
        <taxon>Bacillati</taxon>
        <taxon>Actinomycetota</taxon>
        <taxon>Actinomycetes</taxon>
        <taxon>Pseudonocardiales</taxon>
        <taxon>Pseudonocardiaceae</taxon>
        <taxon>Umezawaea</taxon>
    </lineage>
</organism>
<name>A0A9X2VZC3_9PSEU</name>
<keyword evidence="1" id="KW-0812">Transmembrane</keyword>
<sequence length="59" mass="6142">MRALGVVALATGLAALWTGNELLLAMFIGLIVATWALDTTIHARVLPAAHHRGVTAGHT</sequence>
<keyword evidence="3" id="KW-1185">Reference proteome</keyword>
<dbReference type="AlphaFoldDB" id="A0A9X2VZC3"/>
<evidence type="ECO:0000256" key="1">
    <source>
        <dbReference type="SAM" id="Phobius"/>
    </source>
</evidence>
<reference evidence="2" key="1">
    <citation type="submission" date="2022-08" db="EMBL/GenBank/DDBJ databases">
        <authorList>
            <person name="Tistechok S."/>
            <person name="Samborskyy M."/>
            <person name="Roman I."/>
        </authorList>
    </citation>
    <scope>NUCLEOTIDE SEQUENCE</scope>
    <source>
        <strain evidence="2">DSM 103496</strain>
    </source>
</reference>
<keyword evidence="1" id="KW-1133">Transmembrane helix</keyword>
<protein>
    <submittedName>
        <fullName evidence="2">Uncharacterized protein</fullName>
    </submittedName>
</protein>